<dbReference type="Gene3D" id="3.90.220.20">
    <property type="entry name" value="DNA methylase specificity domains"/>
    <property type="match status" value="2"/>
</dbReference>
<dbReference type="InterPro" id="IPR052021">
    <property type="entry name" value="Type-I_RS_S_subunit"/>
</dbReference>
<organism evidence="5 6">
    <name type="scientific">Legionella massiliensis</name>
    <dbReference type="NCBI Taxonomy" id="1034943"/>
    <lineage>
        <taxon>Bacteria</taxon>
        <taxon>Pseudomonadati</taxon>
        <taxon>Pseudomonadota</taxon>
        <taxon>Gammaproteobacteria</taxon>
        <taxon>Legionellales</taxon>
        <taxon>Legionellaceae</taxon>
        <taxon>Legionella</taxon>
    </lineage>
</organism>
<dbReference type="AlphaFoldDB" id="A0A078KUM4"/>
<sequence length="520" mass="58567">MFAKFYANDELIDILSASSYEPQLVEICNKLKSCDVLSNYIEGKVKLGVTGSIAKDYVELGTPNAIPYITTKQVNDIIAYISGSKYINGLADKKWAKCRVNNGDILINKSGNVGAAAILDASPYPYVNSVSDIISFSLKENSGIDKAFLVVFLNSSYGQSQLKRLSGGAIFDHVSLHAIGKLNVVIYQNKTQKYIGDKVRQAEQLRTWGKKIENKVNQFHFQLIPEQNKLNYGKKTRYVKSSNMTERFDAHFYPAVVEDYLSSSNIEFDSLDNLSIEVFNGQTQDETTDYNSANQITVAHLSPVFLKGNPRQVIKPSNNSRYTQKHDLLLCNAAHNKSYIGRDITYCHTNKPLLPSTEVMVIRIPNEQIPASFVRCYLQTKIGYIQIQSTIRGISAHSYPTDVKQINIPIPNIPSHLKQKWFACDEQMLKAGMANELSTQLVDISKFLVEALIEGQITEQQIIDAQNALEAGDNSLDRDILSRVTDKGFDFERKSLFHDLDNLYDLLQESQEAFEQKDHE</sequence>
<dbReference type="PANTHER" id="PTHR30408:SF12">
    <property type="entry name" value="TYPE I RESTRICTION ENZYME MJAVIII SPECIFICITY SUBUNIT"/>
    <property type="match status" value="1"/>
</dbReference>
<keyword evidence="3" id="KW-0238">DNA-binding</keyword>
<reference evidence="5 6" key="1">
    <citation type="submission" date="2014-06" db="EMBL/GenBank/DDBJ databases">
        <authorList>
            <person name="Urmite Genomes Urmite Genomes"/>
        </authorList>
    </citation>
    <scope>NUCLEOTIDE SEQUENCE [LARGE SCALE GENOMIC DNA]</scope>
</reference>
<dbReference type="Proteomes" id="UP000044071">
    <property type="component" value="Unassembled WGS sequence"/>
</dbReference>
<dbReference type="PANTHER" id="PTHR30408">
    <property type="entry name" value="TYPE-1 RESTRICTION ENZYME ECOKI SPECIFICITY PROTEIN"/>
    <property type="match status" value="1"/>
</dbReference>
<name>A0A078KUM4_9GAMM</name>
<evidence type="ECO:0000256" key="1">
    <source>
        <dbReference type="ARBA" id="ARBA00010923"/>
    </source>
</evidence>
<gene>
    <name evidence="5" type="ORF">BN59_00981</name>
</gene>
<proteinExistence type="inferred from homology"/>
<dbReference type="InterPro" id="IPR000055">
    <property type="entry name" value="Restrct_endonuc_typeI_TRD"/>
</dbReference>
<accession>A0A078KUM4</accession>
<dbReference type="STRING" id="1034943.BN59_00981"/>
<protein>
    <submittedName>
        <fullName evidence="5">EcoKI restriction-modification system protein HsdS</fullName>
    </submittedName>
</protein>
<evidence type="ECO:0000313" key="5">
    <source>
        <dbReference type="EMBL" id="CDZ76707.1"/>
    </source>
</evidence>
<evidence type="ECO:0000259" key="4">
    <source>
        <dbReference type="Pfam" id="PF01420"/>
    </source>
</evidence>
<evidence type="ECO:0000313" key="6">
    <source>
        <dbReference type="Proteomes" id="UP000044071"/>
    </source>
</evidence>
<dbReference type="SUPFAM" id="SSF116734">
    <property type="entry name" value="DNA methylase specificity domain"/>
    <property type="match status" value="2"/>
</dbReference>
<dbReference type="Pfam" id="PF01420">
    <property type="entry name" value="Methylase_S"/>
    <property type="match status" value="1"/>
</dbReference>
<evidence type="ECO:0000256" key="2">
    <source>
        <dbReference type="ARBA" id="ARBA00022747"/>
    </source>
</evidence>
<dbReference type="EMBL" id="CCSB01000001">
    <property type="protein sequence ID" value="CDZ76707.1"/>
    <property type="molecule type" value="Genomic_DNA"/>
</dbReference>
<evidence type="ECO:0000256" key="3">
    <source>
        <dbReference type="ARBA" id="ARBA00023125"/>
    </source>
</evidence>
<keyword evidence="2" id="KW-0680">Restriction system</keyword>
<keyword evidence="6" id="KW-1185">Reference proteome</keyword>
<comment type="similarity">
    <text evidence="1">Belongs to the type-I restriction system S methylase family.</text>
</comment>
<dbReference type="InterPro" id="IPR044946">
    <property type="entry name" value="Restrct_endonuc_typeI_TRD_sf"/>
</dbReference>
<feature type="domain" description="Type I restriction modification DNA specificity" evidence="4">
    <location>
        <begin position="63"/>
        <end position="217"/>
    </location>
</feature>
<dbReference type="eggNOG" id="COG0732">
    <property type="taxonomic scope" value="Bacteria"/>
</dbReference>
<dbReference type="GO" id="GO:0009307">
    <property type="term" value="P:DNA restriction-modification system"/>
    <property type="evidence" value="ECO:0007669"/>
    <property type="project" value="UniProtKB-KW"/>
</dbReference>
<dbReference type="GO" id="GO:0003677">
    <property type="term" value="F:DNA binding"/>
    <property type="evidence" value="ECO:0007669"/>
    <property type="project" value="UniProtKB-KW"/>
</dbReference>